<protein>
    <recommendedName>
        <fullName evidence="7">Fatty acid hydroxylase domain-containing protein</fullName>
    </recommendedName>
</protein>
<dbReference type="GO" id="GO:0016020">
    <property type="term" value="C:membrane"/>
    <property type="evidence" value="ECO:0007669"/>
    <property type="project" value="UniProtKB-SubCell"/>
</dbReference>
<dbReference type="InterPro" id="IPR050307">
    <property type="entry name" value="Sterol_Desaturase_Related"/>
</dbReference>
<dbReference type="GO" id="GO:0005506">
    <property type="term" value="F:iron ion binding"/>
    <property type="evidence" value="ECO:0007669"/>
    <property type="project" value="InterPro"/>
</dbReference>
<comment type="subcellular location">
    <subcellularLocation>
        <location evidence="1">Membrane</location>
    </subcellularLocation>
</comment>
<proteinExistence type="inferred from homology"/>
<reference evidence="8" key="1">
    <citation type="submission" date="2022-04" db="EMBL/GenBank/DDBJ databases">
        <title>Carnegiea gigantea Genome sequencing and assembly v2.</title>
        <authorList>
            <person name="Copetti D."/>
            <person name="Sanderson M.J."/>
            <person name="Burquez A."/>
            <person name="Wojciechowski M.F."/>
        </authorList>
    </citation>
    <scope>NUCLEOTIDE SEQUENCE</scope>
    <source>
        <strain evidence="8">SGP5-SGP5p</strain>
        <tissue evidence="8">Aerial part</tissue>
    </source>
</reference>
<keyword evidence="5 6" id="KW-0472">Membrane</keyword>
<dbReference type="EMBL" id="JAKOGI010000056">
    <property type="protein sequence ID" value="KAJ8446360.1"/>
    <property type="molecule type" value="Genomic_DNA"/>
</dbReference>
<evidence type="ECO:0000256" key="6">
    <source>
        <dbReference type="SAM" id="Phobius"/>
    </source>
</evidence>
<dbReference type="GO" id="GO:0016491">
    <property type="term" value="F:oxidoreductase activity"/>
    <property type="evidence" value="ECO:0007669"/>
    <property type="project" value="InterPro"/>
</dbReference>
<feature type="domain" description="Fatty acid hydroxylase" evidence="7">
    <location>
        <begin position="50"/>
        <end position="92"/>
    </location>
</feature>
<keyword evidence="3 6" id="KW-0812">Transmembrane</keyword>
<evidence type="ECO:0000256" key="3">
    <source>
        <dbReference type="ARBA" id="ARBA00022692"/>
    </source>
</evidence>
<sequence>MLSHIYFSMKSIPVFSLMVTGFEYMVLKGWTKCFPKISDVGLVAYFCYIILYLVVVEIGIYWVHRAMHGVKPIYKYIHAAHHSYVKETTISPFAVEAIWGIIIHDRSQGLGWPFLSAPYHTIHHTSQHRNFGNFTIWMDQLFGTISHPKSYLHHVQN</sequence>
<dbReference type="OrthoDB" id="1586799at2759"/>
<comment type="similarity">
    <text evidence="2">Belongs to the sterol desaturase family.</text>
</comment>
<name>A0A9Q1KMJ4_9CARY</name>
<dbReference type="Pfam" id="PF04116">
    <property type="entry name" value="FA_hydroxylase"/>
    <property type="match status" value="2"/>
</dbReference>
<keyword evidence="9" id="KW-1185">Reference proteome</keyword>
<dbReference type="InterPro" id="IPR006694">
    <property type="entry name" value="Fatty_acid_hydroxylase"/>
</dbReference>
<organism evidence="8 9">
    <name type="scientific">Carnegiea gigantea</name>
    <dbReference type="NCBI Taxonomy" id="171969"/>
    <lineage>
        <taxon>Eukaryota</taxon>
        <taxon>Viridiplantae</taxon>
        <taxon>Streptophyta</taxon>
        <taxon>Embryophyta</taxon>
        <taxon>Tracheophyta</taxon>
        <taxon>Spermatophyta</taxon>
        <taxon>Magnoliopsida</taxon>
        <taxon>eudicotyledons</taxon>
        <taxon>Gunneridae</taxon>
        <taxon>Pentapetalae</taxon>
        <taxon>Caryophyllales</taxon>
        <taxon>Cactineae</taxon>
        <taxon>Cactaceae</taxon>
        <taxon>Cactoideae</taxon>
        <taxon>Echinocereeae</taxon>
        <taxon>Carnegiea</taxon>
    </lineage>
</organism>
<evidence type="ECO:0000313" key="9">
    <source>
        <dbReference type="Proteomes" id="UP001153076"/>
    </source>
</evidence>
<evidence type="ECO:0000313" key="8">
    <source>
        <dbReference type="EMBL" id="KAJ8446360.1"/>
    </source>
</evidence>
<feature type="domain" description="Fatty acid hydroxylase" evidence="7">
    <location>
        <begin position="93"/>
        <end position="144"/>
    </location>
</feature>
<evidence type="ECO:0000256" key="1">
    <source>
        <dbReference type="ARBA" id="ARBA00004370"/>
    </source>
</evidence>
<accession>A0A9Q1KMJ4</accession>
<evidence type="ECO:0000256" key="4">
    <source>
        <dbReference type="ARBA" id="ARBA00022989"/>
    </source>
</evidence>
<evidence type="ECO:0000256" key="2">
    <source>
        <dbReference type="ARBA" id="ARBA00009324"/>
    </source>
</evidence>
<dbReference type="Proteomes" id="UP001153076">
    <property type="component" value="Unassembled WGS sequence"/>
</dbReference>
<comment type="caution">
    <text evidence="8">The sequence shown here is derived from an EMBL/GenBank/DDBJ whole genome shotgun (WGS) entry which is preliminary data.</text>
</comment>
<dbReference type="GO" id="GO:0008610">
    <property type="term" value="P:lipid biosynthetic process"/>
    <property type="evidence" value="ECO:0007669"/>
    <property type="project" value="InterPro"/>
</dbReference>
<gene>
    <name evidence="8" type="ORF">Cgig2_019253</name>
</gene>
<evidence type="ECO:0000259" key="7">
    <source>
        <dbReference type="Pfam" id="PF04116"/>
    </source>
</evidence>
<dbReference type="AlphaFoldDB" id="A0A9Q1KMJ4"/>
<feature type="transmembrane region" description="Helical" evidence="6">
    <location>
        <begin position="12"/>
        <end position="30"/>
    </location>
</feature>
<evidence type="ECO:0000256" key="5">
    <source>
        <dbReference type="ARBA" id="ARBA00023136"/>
    </source>
</evidence>
<keyword evidence="4 6" id="KW-1133">Transmembrane helix</keyword>
<feature type="transmembrane region" description="Helical" evidence="6">
    <location>
        <begin position="42"/>
        <end position="63"/>
    </location>
</feature>
<dbReference type="PANTHER" id="PTHR11863">
    <property type="entry name" value="STEROL DESATURASE"/>
    <property type="match status" value="1"/>
</dbReference>